<dbReference type="Gene3D" id="3.30.750.24">
    <property type="entry name" value="STAS domain"/>
    <property type="match status" value="1"/>
</dbReference>
<dbReference type="Pfam" id="PF01740">
    <property type="entry name" value="STAS"/>
    <property type="match status" value="1"/>
</dbReference>
<protein>
    <recommendedName>
        <fullName evidence="1">STAS domain-containing protein</fullName>
    </recommendedName>
</protein>
<dbReference type="AlphaFoldDB" id="A0AA88V3E5"/>
<dbReference type="SUPFAM" id="SSF52091">
    <property type="entry name" value="SpoIIaa-like"/>
    <property type="match status" value="1"/>
</dbReference>
<organism evidence="2 3">
    <name type="scientific">Escallonia herrerae</name>
    <dbReference type="NCBI Taxonomy" id="1293975"/>
    <lineage>
        <taxon>Eukaryota</taxon>
        <taxon>Viridiplantae</taxon>
        <taxon>Streptophyta</taxon>
        <taxon>Embryophyta</taxon>
        <taxon>Tracheophyta</taxon>
        <taxon>Spermatophyta</taxon>
        <taxon>Magnoliopsida</taxon>
        <taxon>eudicotyledons</taxon>
        <taxon>Gunneridae</taxon>
        <taxon>Pentapetalae</taxon>
        <taxon>asterids</taxon>
        <taxon>campanulids</taxon>
        <taxon>Escalloniales</taxon>
        <taxon>Escalloniaceae</taxon>
        <taxon>Escallonia</taxon>
    </lineage>
</organism>
<keyword evidence="3" id="KW-1185">Reference proteome</keyword>
<dbReference type="PROSITE" id="PS50801">
    <property type="entry name" value="STAS"/>
    <property type="match status" value="1"/>
</dbReference>
<evidence type="ECO:0000313" key="3">
    <source>
        <dbReference type="Proteomes" id="UP001188597"/>
    </source>
</evidence>
<dbReference type="InterPro" id="IPR036513">
    <property type="entry name" value="STAS_dom_sf"/>
</dbReference>
<gene>
    <name evidence="2" type="ORF">RJ639_021762</name>
</gene>
<comment type="caution">
    <text evidence="2">The sequence shown here is derived from an EMBL/GenBank/DDBJ whole genome shotgun (WGS) entry which is preliminary data.</text>
</comment>
<evidence type="ECO:0000313" key="2">
    <source>
        <dbReference type="EMBL" id="KAK3001166.1"/>
    </source>
</evidence>
<sequence length="97" mass="11018">MGDKAGDCMQPAHLILRWLNDEEEKLKAAVLPRIRFLIVEMSPVTDIDTSGVHALDELRRSLQKRDVQKTMAGYDTSSGNIKRELCFVFLAGNIWDQ</sequence>
<dbReference type="InterPro" id="IPR002645">
    <property type="entry name" value="STAS_dom"/>
</dbReference>
<reference evidence="2" key="1">
    <citation type="submission" date="2022-12" db="EMBL/GenBank/DDBJ databases">
        <title>Draft genome assemblies for two species of Escallonia (Escalloniales).</title>
        <authorList>
            <person name="Chanderbali A."/>
            <person name="Dervinis C."/>
            <person name="Anghel I."/>
            <person name="Soltis D."/>
            <person name="Soltis P."/>
            <person name="Zapata F."/>
        </authorList>
    </citation>
    <scope>NUCLEOTIDE SEQUENCE</scope>
    <source>
        <strain evidence="2">UCBG64.0493</strain>
        <tissue evidence="2">Leaf</tissue>
    </source>
</reference>
<accession>A0AA88V3E5</accession>
<dbReference type="CDD" id="cd07042">
    <property type="entry name" value="STAS_SulP_like_sulfate_transporter"/>
    <property type="match status" value="1"/>
</dbReference>
<evidence type="ECO:0000259" key="1">
    <source>
        <dbReference type="PROSITE" id="PS50801"/>
    </source>
</evidence>
<feature type="domain" description="STAS" evidence="1">
    <location>
        <begin position="1"/>
        <end position="85"/>
    </location>
</feature>
<name>A0AA88V3E5_9ASTE</name>
<dbReference type="Proteomes" id="UP001188597">
    <property type="component" value="Unassembled WGS sequence"/>
</dbReference>
<dbReference type="EMBL" id="JAVXUP010002835">
    <property type="protein sequence ID" value="KAK3001166.1"/>
    <property type="molecule type" value="Genomic_DNA"/>
</dbReference>
<proteinExistence type="predicted"/>